<sequence>MASAGDSDAGEAGVGASDRLGNGTALAVALVTVLAARLEEVVAANTRLHIMSEGRCTLSHSDHQAARGARSGLGLENTDWP</sequence>
<protein>
    <submittedName>
        <fullName evidence="2">Uncharacterized protein</fullName>
    </submittedName>
</protein>
<evidence type="ECO:0000313" key="2">
    <source>
        <dbReference type="EMBL" id="URN14578.1"/>
    </source>
</evidence>
<proteinExistence type="predicted"/>
<accession>A0ABY4T8N5</accession>
<reference evidence="2" key="1">
    <citation type="submission" date="2022-04" db="EMBL/GenBank/DDBJ databases">
        <title>Systematic whole-genome sequencing reveals an unexpected diversity among actinomycetoma pathogens and provides insights into their antibacterial susceptibilities.</title>
        <authorList>
            <person name="Watson A.K."/>
            <person name="Kepplinger B."/>
            <person name="Bakhiet S.M."/>
            <person name="Mhmoud N.A."/>
            <person name="Chapman J."/>
            <person name="Allenby N."/>
            <person name="Mickiewicz K."/>
            <person name="Goodfellow M."/>
            <person name="Fahal A.H."/>
            <person name="Errington J."/>
        </authorList>
    </citation>
    <scope>NUCLEOTIDE SEQUENCE</scope>
    <source>
        <strain evidence="2">SD 504</strain>
    </source>
</reference>
<organism evidence="2 3">
    <name type="scientific">Streptomyces sudanensis</name>
    <dbReference type="NCBI Taxonomy" id="436397"/>
    <lineage>
        <taxon>Bacteria</taxon>
        <taxon>Bacillati</taxon>
        <taxon>Actinomycetota</taxon>
        <taxon>Actinomycetes</taxon>
        <taxon>Kitasatosporales</taxon>
        <taxon>Streptomycetaceae</taxon>
        <taxon>Streptomyces</taxon>
    </lineage>
</organism>
<gene>
    <name evidence="2" type="ORF">MW084_00105</name>
</gene>
<dbReference type="RefSeq" id="WP_010471572.1">
    <property type="nucleotide sequence ID" value="NZ_CP095474.1"/>
</dbReference>
<feature type="region of interest" description="Disordered" evidence="1">
    <location>
        <begin position="59"/>
        <end position="81"/>
    </location>
</feature>
<evidence type="ECO:0000313" key="3">
    <source>
        <dbReference type="Proteomes" id="UP001056383"/>
    </source>
</evidence>
<name>A0ABY4T8N5_9ACTN</name>
<dbReference type="EMBL" id="CP095474">
    <property type="protein sequence ID" value="URN14578.1"/>
    <property type="molecule type" value="Genomic_DNA"/>
</dbReference>
<evidence type="ECO:0000256" key="1">
    <source>
        <dbReference type="SAM" id="MobiDB-lite"/>
    </source>
</evidence>
<dbReference type="Proteomes" id="UP001056383">
    <property type="component" value="Chromosome"/>
</dbReference>
<keyword evidence="3" id="KW-1185">Reference proteome</keyword>